<comment type="caution">
    <text evidence="1">The sequence shown here is derived from an EMBL/GenBank/DDBJ whole genome shotgun (WGS) entry which is preliminary data.</text>
</comment>
<keyword evidence="2" id="KW-1185">Reference proteome</keyword>
<dbReference type="EMBL" id="MUGW01000008">
    <property type="protein sequence ID" value="OXA94729.1"/>
    <property type="molecule type" value="Genomic_DNA"/>
</dbReference>
<accession>A0A226HK65</accession>
<dbReference type="Proteomes" id="UP000198345">
    <property type="component" value="Unassembled WGS sequence"/>
</dbReference>
<dbReference type="AlphaFoldDB" id="A0A226HK65"/>
<protein>
    <submittedName>
        <fullName evidence="1">Uncharacterized protein</fullName>
    </submittedName>
</protein>
<dbReference type="OrthoDB" id="1274094at2"/>
<sequence length="271" mass="32751">MNKSINKLIAIWCCFSLLQCTGQVKHKMEYFNIELYKDWEIDKDHSSSENRKFLKKENERIEIRFSSNKIHVEKSSVINPYLKVQVFRSSTKCLYAEGTEFYQFSIGISKSYDEVGKVTKERDNDKPYIFTLQQLIEKIKKEHDVDLEDLTQKSIVHRREDTALQKPIYEVHLVSKKSPDYQTDYFLIDGITGEVLFETTYFNRDEKSPTPYYQYLRLLKNKEQEDNAFYKNYKGKDYTKKEWEAFEEEWFRDYEERKKGGNFFWDNIFKK</sequence>
<reference evidence="1 2" key="1">
    <citation type="submission" date="2016-11" db="EMBL/GenBank/DDBJ databases">
        <title>Whole genomes of Flavobacteriaceae.</title>
        <authorList>
            <person name="Stine C."/>
            <person name="Li C."/>
            <person name="Tadesse D."/>
        </authorList>
    </citation>
    <scope>NUCLEOTIDE SEQUENCE [LARGE SCALE GENOMIC DNA]</scope>
    <source>
        <strain evidence="1 2">DSM 18292</strain>
    </source>
</reference>
<evidence type="ECO:0000313" key="2">
    <source>
        <dbReference type="Proteomes" id="UP000198345"/>
    </source>
</evidence>
<name>A0A226HK65_9FLAO</name>
<organism evidence="1 2">
    <name type="scientific">Flavobacterium hercynium</name>
    <dbReference type="NCBI Taxonomy" id="387094"/>
    <lineage>
        <taxon>Bacteria</taxon>
        <taxon>Pseudomonadati</taxon>
        <taxon>Bacteroidota</taxon>
        <taxon>Flavobacteriia</taxon>
        <taxon>Flavobacteriales</taxon>
        <taxon>Flavobacteriaceae</taxon>
        <taxon>Flavobacterium</taxon>
    </lineage>
</organism>
<evidence type="ECO:0000313" key="1">
    <source>
        <dbReference type="EMBL" id="OXA94729.1"/>
    </source>
</evidence>
<dbReference type="RefSeq" id="WP_089048389.1">
    <property type="nucleotide sequence ID" value="NZ_FXTV01000002.1"/>
</dbReference>
<proteinExistence type="predicted"/>
<gene>
    <name evidence="1" type="ORF">B0A66_03100</name>
</gene>